<evidence type="ECO:0000259" key="3">
    <source>
        <dbReference type="Pfam" id="PF26584"/>
    </source>
</evidence>
<gene>
    <name evidence="4" type="ORF">F3Y22_tig00004111pilonHSYRG00082</name>
</gene>
<dbReference type="AlphaFoldDB" id="A0A6A3CJM2"/>
<dbReference type="InterPro" id="IPR040336">
    <property type="entry name" value="At1g61900-like"/>
</dbReference>
<evidence type="ECO:0000313" key="4">
    <source>
        <dbReference type="EMBL" id="KAE8728684.1"/>
    </source>
</evidence>
<reference evidence="4" key="1">
    <citation type="submission" date="2019-09" db="EMBL/GenBank/DDBJ databases">
        <title>Draft genome information of white flower Hibiscus syriacus.</title>
        <authorList>
            <person name="Kim Y.-M."/>
        </authorList>
    </citation>
    <scope>NUCLEOTIDE SEQUENCE [LARGE SCALE GENOMIC DNA]</scope>
    <source>
        <strain evidence="4">YM2019G1</strain>
    </source>
</reference>
<dbReference type="InterPro" id="IPR059003">
    <property type="entry name" value="At1g61900_C"/>
</dbReference>
<comment type="caution">
    <text evidence="4">The sequence shown here is derived from an EMBL/GenBank/DDBJ whole genome shotgun (WGS) entry which is preliminary data.</text>
</comment>
<accession>A0A6A3CJM2</accession>
<name>A0A6A3CJM2_HIBSY</name>
<feature type="domain" description="SPARK" evidence="2">
    <location>
        <begin position="83"/>
        <end position="132"/>
    </location>
</feature>
<evidence type="ECO:0000256" key="1">
    <source>
        <dbReference type="SAM" id="SignalP"/>
    </source>
</evidence>
<protein>
    <recommendedName>
        <fullName evidence="6">SPARK domain-containing protein</fullName>
    </recommendedName>
</protein>
<dbReference type="InterPro" id="IPR043891">
    <property type="entry name" value="SPARK"/>
</dbReference>
<feature type="domain" description="At1g61900-like C-terminal" evidence="3">
    <location>
        <begin position="232"/>
        <end position="288"/>
    </location>
</feature>
<evidence type="ECO:0000313" key="5">
    <source>
        <dbReference type="Proteomes" id="UP000436088"/>
    </source>
</evidence>
<evidence type="ECO:0000259" key="2">
    <source>
        <dbReference type="Pfam" id="PF19160"/>
    </source>
</evidence>
<keyword evidence="1" id="KW-0732">Signal</keyword>
<dbReference type="GO" id="GO:0005886">
    <property type="term" value="C:plasma membrane"/>
    <property type="evidence" value="ECO:0007669"/>
    <property type="project" value="TreeGrafter"/>
</dbReference>
<dbReference type="Proteomes" id="UP000436088">
    <property type="component" value="Unassembled WGS sequence"/>
</dbReference>
<dbReference type="PANTHER" id="PTHR33831:SF5">
    <property type="entry name" value="OS07G0102300 PROTEIN"/>
    <property type="match status" value="1"/>
</dbReference>
<dbReference type="PANTHER" id="PTHR33831">
    <property type="entry name" value="GPI-ANCHORED PROTEIN"/>
    <property type="match status" value="1"/>
</dbReference>
<organism evidence="4 5">
    <name type="scientific">Hibiscus syriacus</name>
    <name type="common">Rose of Sharon</name>
    <dbReference type="NCBI Taxonomy" id="106335"/>
    <lineage>
        <taxon>Eukaryota</taxon>
        <taxon>Viridiplantae</taxon>
        <taxon>Streptophyta</taxon>
        <taxon>Embryophyta</taxon>
        <taxon>Tracheophyta</taxon>
        <taxon>Spermatophyta</taxon>
        <taxon>Magnoliopsida</taxon>
        <taxon>eudicotyledons</taxon>
        <taxon>Gunneridae</taxon>
        <taxon>Pentapetalae</taxon>
        <taxon>rosids</taxon>
        <taxon>malvids</taxon>
        <taxon>Malvales</taxon>
        <taxon>Malvaceae</taxon>
        <taxon>Malvoideae</taxon>
        <taxon>Hibiscus</taxon>
    </lineage>
</organism>
<feature type="signal peptide" evidence="1">
    <location>
        <begin position="1"/>
        <end position="30"/>
    </location>
</feature>
<dbReference type="Pfam" id="PF19160">
    <property type="entry name" value="SPARK"/>
    <property type="match status" value="1"/>
</dbReference>
<evidence type="ECO:0008006" key="6">
    <source>
        <dbReference type="Google" id="ProtNLM"/>
    </source>
</evidence>
<proteinExistence type="predicted"/>
<feature type="chain" id="PRO_5025421680" description="SPARK domain-containing protein" evidence="1">
    <location>
        <begin position="31"/>
        <end position="288"/>
    </location>
</feature>
<dbReference type="Pfam" id="PF26584">
    <property type="entry name" value="At1g61900"/>
    <property type="match status" value="1"/>
</dbReference>
<sequence>MSGGVSLKHGFTMFLLELFMIFACLHECLSSPPDRRKGFMLTNGATDAFLPKITPTAAPQPFLPPLAPSPLSSFPDRTSPKLSGLCMLNFTAAQSLMSITSIDCWAAFAPLLANVICCPQLHATLVILVGQSNVDEYENTINTSELLASCEKIDSVKECCDQVCQGAISDAATRLALKASDPLSMDGPHVLPQHLTRVNDCKIVVLRWLASKLDLYHAKEVLRGLTNCNVNKVCPLVFPNMKHVANRCGNGISNRAACCDAMNSYVSHLQKQTLITNLQALDCATSLG</sequence>
<keyword evidence="5" id="KW-1185">Reference proteome</keyword>
<dbReference type="EMBL" id="VEPZ02000249">
    <property type="protein sequence ID" value="KAE8728684.1"/>
    <property type="molecule type" value="Genomic_DNA"/>
</dbReference>